<evidence type="ECO:0000313" key="3">
    <source>
        <dbReference type="EMBL" id="MFE4108513.1"/>
    </source>
</evidence>
<evidence type="ECO:0000313" key="4">
    <source>
        <dbReference type="Proteomes" id="UP001600165"/>
    </source>
</evidence>
<evidence type="ECO:0000256" key="1">
    <source>
        <dbReference type="SAM" id="SignalP"/>
    </source>
</evidence>
<keyword evidence="4" id="KW-1185">Reference proteome</keyword>
<dbReference type="Pfam" id="PF13115">
    <property type="entry name" value="YtkA"/>
    <property type="match status" value="1"/>
</dbReference>
<keyword evidence="1" id="KW-0732">Signal</keyword>
<protein>
    <submittedName>
        <fullName evidence="3">FixH family protein</fullName>
    </submittedName>
</protein>
<dbReference type="Proteomes" id="UP001600165">
    <property type="component" value="Unassembled WGS sequence"/>
</dbReference>
<dbReference type="InterPro" id="IPR032693">
    <property type="entry name" value="YtkA-like_dom"/>
</dbReference>
<feature type="signal peptide" evidence="1">
    <location>
        <begin position="1"/>
        <end position="23"/>
    </location>
</feature>
<comment type="caution">
    <text evidence="3">The sequence shown here is derived from an EMBL/GenBank/DDBJ whole genome shotgun (WGS) entry which is preliminary data.</text>
</comment>
<dbReference type="EMBL" id="JBHZOL010000111">
    <property type="protein sequence ID" value="MFE4108513.1"/>
    <property type="molecule type" value="Genomic_DNA"/>
</dbReference>
<feature type="domain" description="YtkA-like" evidence="2">
    <location>
        <begin position="49"/>
        <end position="133"/>
    </location>
</feature>
<evidence type="ECO:0000259" key="2">
    <source>
        <dbReference type="Pfam" id="PF13115"/>
    </source>
</evidence>
<feature type="chain" id="PRO_5046048241" evidence="1">
    <location>
        <begin position="24"/>
        <end position="151"/>
    </location>
</feature>
<dbReference type="PROSITE" id="PS51257">
    <property type="entry name" value="PROKAR_LIPOPROTEIN"/>
    <property type="match status" value="1"/>
</dbReference>
<accession>A0ABW6IJW5</accession>
<reference evidence="3 4" key="1">
    <citation type="submission" date="2024-10" db="EMBL/GenBank/DDBJ databases">
        <authorList>
            <person name="Ratan Roy A."/>
            <person name="Morales Sandoval P.H."/>
            <person name="De Los Santos Villalobos S."/>
            <person name="Chakraborty S."/>
            <person name="Mukherjee J."/>
        </authorList>
    </citation>
    <scope>NUCLEOTIDE SEQUENCE [LARGE SCALE GENOMIC DNA]</scope>
    <source>
        <strain evidence="3 4">S1</strain>
    </source>
</reference>
<gene>
    <name evidence="3" type="ORF">ACFVKH_19710</name>
</gene>
<proteinExistence type="predicted"/>
<name>A0ABW6IJW5_9CYAN</name>
<sequence>MKKVLFLLAIVGVLSTACGNANQAETEATEAAAAPAAESTEAAEAPAEEGVAIALVTPEDATVPMGDAELVLQVVDPATNEPVEVENLEVDLSMPMDGMDPMTTMAVVEPGAEAGQYKVMTNLGMEGMWIMEVKSADAAMPGEATFNLDVK</sequence>
<organism evidence="3 4">
    <name type="scientific">Almyronema epifaneia S1</name>
    <dbReference type="NCBI Taxonomy" id="2991925"/>
    <lineage>
        <taxon>Bacteria</taxon>
        <taxon>Bacillati</taxon>
        <taxon>Cyanobacteriota</taxon>
        <taxon>Cyanophyceae</taxon>
        <taxon>Nodosilineales</taxon>
        <taxon>Nodosilineaceae</taxon>
        <taxon>Almyronema</taxon>
        <taxon>Almyronema epifaneia</taxon>
    </lineage>
</organism>
<dbReference type="RefSeq" id="WP_377968142.1">
    <property type="nucleotide sequence ID" value="NZ_JBHZOL010000111.1"/>
</dbReference>